<evidence type="ECO:0000256" key="2">
    <source>
        <dbReference type="ARBA" id="ARBA00022448"/>
    </source>
</evidence>
<keyword evidence="5 11" id="KW-0812">Transmembrane</keyword>
<comment type="similarity">
    <text evidence="11 12">Belongs to the TonB-dependent receptor family.</text>
</comment>
<keyword evidence="3 11" id="KW-1134">Transmembrane beta strand</keyword>
<evidence type="ECO:0000313" key="15">
    <source>
        <dbReference type="EMBL" id="PCE43986.1"/>
    </source>
</evidence>
<feature type="domain" description="TonB-dependent receptor plug" evidence="14">
    <location>
        <begin position="82"/>
        <end position="190"/>
    </location>
</feature>
<dbReference type="Gene3D" id="2.40.170.20">
    <property type="entry name" value="TonB-dependent receptor, beta-barrel domain"/>
    <property type="match status" value="1"/>
</dbReference>
<dbReference type="OrthoDB" id="127311at2"/>
<evidence type="ECO:0000259" key="13">
    <source>
        <dbReference type="Pfam" id="PF00593"/>
    </source>
</evidence>
<keyword evidence="7" id="KW-0406">Ion transport</keyword>
<keyword evidence="9 11" id="KW-0472">Membrane</keyword>
<dbReference type="GO" id="GO:0009279">
    <property type="term" value="C:cell outer membrane"/>
    <property type="evidence" value="ECO:0007669"/>
    <property type="project" value="UniProtKB-SubCell"/>
</dbReference>
<evidence type="ECO:0000313" key="16">
    <source>
        <dbReference type="Proteomes" id="UP000218934"/>
    </source>
</evidence>
<evidence type="ECO:0000256" key="4">
    <source>
        <dbReference type="ARBA" id="ARBA00022496"/>
    </source>
</evidence>
<keyword evidence="4" id="KW-0410">Iron transport</keyword>
<evidence type="ECO:0000256" key="1">
    <source>
        <dbReference type="ARBA" id="ARBA00004571"/>
    </source>
</evidence>
<keyword evidence="16" id="KW-1185">Reference proteome</keyword>
<keyword evidence="10 11" id="KW-0998">Cell outer membrane</keyword>
<dbReference type="GO" id="GO:0006826">
    <property type="term" value="P:iron ion transport"/>
    <property type="evidence" value="ECO:0007669"/>
    <property type="project" value="UniProtKB-KW"/>
</dbReference>
<reference evidence="15 16" key="1">
    <citation type="submission" date="2017-09" db="EMBL/GenBank/DDBJ databases">
        <title>The Catabolism of 3,6-Dichlorosalicylic acid is Initiated by the Cytochrome P450 Monooxygenase DsmABC in Rhizorhabdus dicambivorans Ndbn-20.</title>
        <authorList>
            <person name="Na L."/>
        </authorList>
    </citation>
    <scope>NUCLEOTIDE SEQUENCE [LARGE SCALE GENOMIC DNA]</scope>
    <source>
        <strain evidence="15 16">Ndbn-20m</strain>
    </source>
</reference>
<dbReference type="PANTHER" id="PTHR32552">
    <property type="entry name" value="FERRICHROME IRON RECEPTOR-RELATED"/>
    <property type="match status" value="1"/>
</dbReference>
<evidence type="ECO:0000259" key="14">
    <source>
        <dbReference type="Pfam" id="PF07715"/>
    </source>
</evidence>
<dbReference type="KEGG" id="rdi:CMV14_20700"/>
<comment type="caution">
    <text evidence="15">The sequence shown here is derived from an EMBL/GenBank/DDBJ whole genome shotgun (WGS) entry which is preliminary data.</text>
</comment>
<feature type="domain" description="TonB-dependent receptor-like beta-barrel" evidence="13">
    <location>
        <begin position="347"/>
        <end position="778"/>
    </location>
</feature>
<keyword evidence="8 12" id="KW-0798">TonB box</keyword>
<dbReference type="AlphaFoldDB" id="A0A2A4G0I4"/>
<keyword evidence="2 11" id="KW-0813">Transport</keyword>
<dbReference type="InterPro" id="IPR000531">
    <property type="entry name" value="Beta-barrel_TonB"/>
</dbReference>
<comment type="subcellular location">
    <subcellularLocation>
        <location evidence="1 11">Cell outer membrane</location>
        <topology evidence="1 11">Multi-pass membrane protein</topology>
    </subcellularLocation>
</comment>
<dbReference type="SUPFAM" id="SSF56935">
    <property type="entry name" value="Porins"/>
    <property type="match status" value="1"/>
</dbReference>
<evidence type="ECO:0000256" key="11">
    <source>
        <dbReference type="PROSITE-ProRule" id="PRU01360"/>
    </source>
</evidence>
<evidence type="ECO:0000256" key="12">
    <source>
        <dbReference type="RuleBase" id="RU003357"/>
    </source>
</evidence>
<evidence type="ECO:0000256" key="7">
    <source>
        <dbReference type="ARBA" id="ARBA00023065"/>
    </source>
</evidence>
<dbReference type="PROSITE" id="PS52016">
    <property type="entry name" value="TONB_DEPENDENT_REC_3"/>
    <property type="match status" value="1"/>
</dbReference>
<accession>A0A2A4G0I4</accession>
<dbReference type="InterPro" id="IPR036942">
    <property type="entry name" value="Beta-barrel_TonB_sf"/>
</dbReference>
<evidence type="ECO:0000256" key="5">
    <source>
        <dbReference type="ARBA" id="ARBA00022692"/>
    </source>
</evidence>
<sequence>MAMPMVGCELKTKHQENIKRERDMIVNFSDAHLKSKGSRRALAAMLMRTAIVVPSILAGGAAFAEDPGEIIVTAQRREQAIIDVPISVSVVSAEKVENLNLSTFTSIAQQTPNFNITFNRGSNTTPDLSIRGVRGEGSNGRLNESSVAVYVDEIYLGDESSLTGQMFDVERIEVLRGPQGTLFGRNTTGGLVHFVSAAPTSDFTGKASVLYGSDNWIALNAAVSGPLGENVRTRLAGQFEQHDGHFTNRGTFPGAPKKLAAKEVWSIRSTTDFDLGDASKLRLQVTHSENDSESTPNIGLGVWRDASRAVCARKDIFAARCVDTVVLGGQPRQVRPQSGDAITELSRDQLAVTQNFTSLTSKFETDFGWASLINIANYTRFKSSIGVDGDQSSTPSGLQNQNIQAQFNNRSRQFSEELRLQGTTDTLNWVTGIYYYQDRKRSDAPLTVRNNTGGLLQSVRSRSRVDTKSGAVFGQADWEFADQWTLSAGARYTIENRELKQADVTLTTAAGALPPLDILSGVTDPDPVTKDVTGRVSLTWEPTTENSLYASYSRGAKSVSYSTFYSATGGATPAGRAAALATNAALTGPVGQEHLDAFEIGSKNRFLDRTLTLNLAGFYYLFDGKQELLSVGDLSTGVPIVTSRFLNIGKARIYGAEVELNYAPNDRWDFNVSGGLLNTKITDSPLILSSPNLGLVPLEGKPIPQTPKWNLSATIAHHIPVSGLGVFTLQAEGRAQAKQNFVLTNDPIVDLPSYGIVNFRVLWESEDKKFNAQAFVTNAFSKDYFARMNDTAFSAGVLVAQMGEPRLWGVKLGVAF</sequence>
<keyword evidence="6" id="KW-0408">Iron</keyword>
<evidence type="ECO:0000256" key="3">
    <source>
        <dbReference type="ARBA" id="ARBA00022452"/>
    </source>
</evidence>
<dbReference type="EMBL" id="NWUF01000002">
    <property type="protein sequence ID" value="PCE43986.1"/>
    <property type="molecule type" value="Genomic_DNA"/>
</dbReference>
<evidence type="ECO:0000256" key="6">
    <source>
        <dbReference type="ARBA" id="ARBA00023004"/>
    </source>
</evidence>
<dbReference type="InterPro" id="IPR012910">
    <property type="entry name" value="Plug_dom"/>
</dbReference>
<evidence type="ECO:0000256" key="8">
    <source>
        <dbReference type="ARBA" id="ARBA00023077"/>
    </source>
</evidence>
<dbReference type="Proteomes" id="UP000218934">
    <property type="component" value="Unassembled WGS sequence"/>
</dbReference>
<organism evidence="15 16">
    <name type="scientific">Rhizorhabdus dicambivorans</name>
    <dbReference type="NCBI Taxonomy" id="1850238"/>
    <lineage>
        <taxon>Bacteria</taxon>
        <taxon>Pseudomonadati</taxon>
        <taxon>Pseudomonadota</taxon>
        <taxon>Alphaproteobacteria</taxon>
        <taxon>Sphingomonadales</taxon>
        <taxon>Sphingomonadaceae</taxon>
        <taxon>Rhizorhabdus</taxon>
    </lineage>
</organism>
<dbReference type="PANTHER" id="PTHR32552:SF81">
    <property type="entry name" value="TONB-DEPENDENT OUTER MEMBRANE RECEPTOR"/>
    <property type="match status" value="1"/>
</dbReference>
<dbReference type="InterPro" id="IPR039426">
    <property type="entry name" value="TonB-dep_rcpt-like"/>
</dbReference>
<dbReference type="Pfam" id="PF07715">
    <property type="entry name" value="Plug"/>
    <property type="match status" value="1"/>
</dbReference>
<gene>
    <name evidence="15" type="ORF">COO09_03450</name>
</gene>
<keyword evidence="15" id="KW-0675">Receptor</keyword>
<protein>
    <submittedName>
        <fullName evidence="15">TonB-dependent receptor</fullName>
    </submittedName>
</protein>
<proteinExistence type="inferred from homology"/>
<dbReference type="Pfam" id="PF00593">
    <property type="entry name" value="TonB_dep_Rec_b-barrel"/>
    <property type="match status" value="1"/>
</dbReference>
<dbReference type="CDD" id="cd01347">
    <property type="entry name" value="ligand_gated_channel"/>
    <property type="match status" value="1"/>
</dbReference>
<evidence type="ECO:0000256" key="9">
    <source>
        <dbReference type="ARBA" id="ARBA00023136"/>
    </source>
</evidence>
<evidence type="ECO:0000256" key="10">
    <source>
        <dbReference type="ARBA" id="ARBA00023237"/>
    </source>
</evidence>
<name>A0A2A4G0I4_9SPHN</name>